<dbReference type="SUPFAM" id="SSF81593">
    <property type="entry name" value="Nucleotidyltransferase substrate binding subunit/domain"/>
    <property type="match status" value="1"/>
</dbReference>
<evidence type="ECO:0000313" key="2">
    <source>
        <dbReference type="EMBL" id="GAK57133.1"/>
    </source>
</evidence>
<dbReference type="STRING" id="1499967.U27_04098"/>
<reference evidence="2" key="1">
    <citation type="journal article" date="2015" name="PeerJ">
        <title>First genomic representation of candidate bacterial phylum KSB3 points to enhanced environmental sensing as a trigger of wastewater bulking.</title>
        <authorList>
            <person name="Sekiguchi Y."/>
            <person name="Ohashi A."/>
            <person name="Parks D.H."/>
            <person name="Yamauchi T."/>
            <person name="Tyson G.W."/>
            <person name="Hugenholtz P."/>
        </authorList>
    </citation>
    <scope>NUCLEOTIDE SEQUENCE [LARGE SCALE GENOMIC DNA]</scope>
</reference>
<dbReference type="AlphaFoldDB" id="A0A081BXS8"/>
<protein>
    <recommendedName>
        <fullName evidence="1">HEPN domain-containing protein</fullName>
    </recommendedName>
</protein>
<dbReference type="eggNOG" id="COG2250">
    <property type="taxonomic scope" value="Bacteria"/>
</dbReference>
<dbReference type="Gene3D" id="1.20.120.330">
    <property type="entry name" value="Nucleotidyltransferases domain 2"/>
    <property type="match status" value="1"/>
</dbReference>
<dbReference type="SMART" id="SM00748">
    <property type="entry name" value="HEPN"/>
    <property type="match status" value="1"/>
</dbReference>
<feature type="domain" description="HEPN" evidence="1">
    <location>
        <begin position="11"/>
        <end position="120"/>
    </location>
</feature>
<dbReference type="Pfam" id="PF05168">
    <property type="entry name" value="HEPN"/>
    <property type="match status" value="1"/>
</dbReference>
<organism evidence="2">
    <name type="scientific">Vecturithrix granuli</name>
    <dbReference type="NCBI Taxonomy" id="1499967"/>
    <lineage>
        <taxon>Bacteria</taxon>
        <taxon>Candidatus Moduliflexota</taxon>
        <taxon>Candidatus Vecturitrichia</taxon>
        <taxon>Candidatus Vecturitrichales</taxon>
        <taxon>Candidatus Vecturitrichaceae</taxon>
        <taxon>Candidatus Vecturithrix</taxon>
    </lineage>
</organism>
<name>A0A081BXS8_VECG1</name>
<dbReference type="EMBL" id="DF820465">
    <property type="protein sequence ID" value="GAK57133.1"/>
    <property type="molecule type" value="Genomic_DNA"/>
</dbReference>
<gene>
    <name evidence="2" type="ORF">U27_04098</name>
</gene>
<dbReference type="PROSITE" id="PS50910">
    <property type="entry name" value="HEPN"/>
    <property type="match status" value="1"/>
</dbReference>
<keyword evidence="3" id="KW-1185">Reference proteome</keyword>
<proteinExistence type="predicted"/>
<accession>A0A081BXS8</accession>
<evidence type="ECO:0000259" key="1">
    <source>
        <dbReference type="PROSITE" id="PS50910"/>
    </source>
</evidence>
<dbReference type="InterPro" id="IPR007842">
    <property type="entry name" value="HEPN_dom"/>
</dbReference>
<sequence length="129" mass="15143">MDKKEKVEYCLDIADYDFETAKSMLTSGRYLYVVFMCQQAIEKMLKALYINIFDEEPPRSHNLAFLFNKLGIGASNETMEVLNSLSAHYINNRYPEYKSKLSTVLDQKKAEEFLTKTERTYTWLKSQII</sequence>
<dbReference type="HOGENOM" id="CLU_123170_3_0_0"/>
<dbReference type="Proteomes" id="UP000030661">
    <property type="component" value="Unassembled WGS sequence"/>
</dbReference>
<evidence type="ECO:0000313" key="3">
    <source>
        <dbReference type="Proteomes" id="UP000030661"/>
    </source>
</evidence>